<dbReference type="OrthoDB" id="668540at2759"/>
<gene>
    <name evidence="2" type="ORF">ACAOBT_LOCUS26810</name>
</gene>
<organism evidence="2 3">
    <name type="scientific">Acanthoscelides obtectus</name>
    <name type="common">Bean weevil</name>
    <name type="synonym">Bruchus obtectus</name>
    <dbReference type="NCBI Taxonomy" id="200917"/>
    <lineage>
        <taxon>Eukaryota</taxon>
        <taxon>Metazoa</taxon>
        <taxon>Ecdysozoa</taxon>
        <taxon>Arthropoda</taxon>
        <taxon>Hexapoda</taxon>
        <taxon>Insecta</taxon>
        <taxon>Pterygota</taxon>
        <taxon>Neoptera</taxon>
        <taxon>Endopterygota</taxon>
        <taxon>Coleoptera</taxon>
        <taxon>Polyphaga</taxon>
        <taxon>Cucujiformia</taxon>
        <taxon>Chrysomeloidea</taxon>
        <taxon>Chrysomelidae</taxon>
        <taxon>Bruchinae</taxon>
        <taxon>Bruchini</taxon>
        <taxon>Acanthoscelides</taxon>
    </lineage>
</organism>
<dbReference type="EMBL" id="CAKOFQ010007496">
    <property type="protein sequence ID" value="CAH2002464.1"/>
    <property type="molecule type" value="Genomic_DNA"/>
</dbReference>
<evidence type="ECO:0000313" key="2">
    <source>
        <dbReference type="EMBL" id="CAH2002464.1"/>
    </source>
</evidence>
<feature type="region of interest" description="Disordered" evidence="1">
    <location>
        <begin position="62"/>
        <end position="88"/>
    </location>
</feature>
<accession>A0A9P0M0R8</accession>
<reference evidence="2" key="1">
    <citation type="submission" date="2022-03" db="EMBL/GenBank/DDBJ databases">
        <authorList>
            <person name="Sayadi A."/>
        </authorList>
    </citation>
    <scope>NUCLEOTIDE SEQUENCE</scope>
</reference>
<keyword evidence="3" id="KW-1185">Reference proteome</keyword>
<proteinExistence type="predicted"/>
<evidence type="ECO:0000313" key="3">
    <source>
        <dbReference type="Proteomes" id="UP001152888"/>
    </source>
</evidence>
<protein>
    <submittedName>
        <fullName evidence="2">Uncharacterized protein</fullName>
    </submittedName>
</protein>
<evidence type="ECO:0000256" key="1">
    <source>
        <dbReference type="SAM" id="MobiDB-lite"/>
    </source>
</evidence>
<feature type="compositionally biased region" description="Low complexity" evidence="1">
    <location>
        <begin position="76"/>
        <end position="88"/>
    </location>
</feature>
<dbReference type="AlphaFoldDB" id="A0A9P0M0R8"/>
<sequence>MKWLGTGEGDGIIKVEMDRGQHRSQDDAAVGYVFQRPPDPDFNSFGPKPIRWAPGDDSIIENHDKWKYPPPPPAPQQQHQPMPGGLPKLPGEPLAPLGAGSYMAINPYEMTGLGGAKPEHLVYMGGMQYLGQPAAGQLIAGGVQGQQLQPRLAQPQVGFFSIVASNAYFVLYPDIPLMEVGLRQEALVLERIIK</sequence>
<dbReference type="Proteomes" id="UP001152888">
    <property type="component" value="Unassembled WGS sequence"/>
</dbReference>
<comment type="caution">
    <text evidence="2">The sequence shown here is derived from an EMBL/GenBank/DDBJ whole genome shotgun (WGS) entry which is preliminary data.</text>
</comment>
<name>A0A9P0M0R8_ACAOB</name>